<evidence type="ECO:0000256" key="10">
    <source>
        <dbReference type="ARBA" id="ARBA00023225"/>
    </source>
</evidence>
<keyword evidence="5" id="KW-1003">Cell membrane</keyword>
<comment type="similarity">
    <text evidence="2">Belongs to the FliJ family.</text>
</comment>
<dbReference type="GO" id="GO:0006935">
    <property type="term" value="P:chemotaxis"/>
    <property type="evidence" value="ECO:0007669"/>
    <property type="project" value="UniProtKB-KW"/>
</dbReference>
<dbReference type="GO" id="GO:0071973">
    <property type="term" value="P:bacterial-type flagellum-dependent cell motility"/>
    <property type="evidence" value="ECO:0007669"/>
    <property type="project" value="InterPro"/>
</dbReference>
<reference evidence="12 13" key="1">
    <citation type="journal article" date="2010" name="Int. J. Syst. Evol. Microbiol.">
        <title>Thiohalobacter thiocyanaticus gen. nov., sp. nov., a moderately halophilic, sulfur-oxidizing gammaproteobacterium from hypersaline lakes, that utilizes thiocyanate.</title>
        <authorList>
            <person name="Sorokin D.Y."/>
            <person name="Kovaleva O.L."/>
            <person name="Tourova T.P."/>
            <person name="Muyzer G."/>
        </authorList>
    </citation>
    <scope>NUCLEOTIDE SEQUENCE [LARGE SCALE GENOMIC DNA]</scope>
    <source>
        <strain evidence="12 13">Hrh1</strain>
    </source>
</reference>
<proteinExistence type="inferred from homology"/>
<keyword evidence="6" id="KW-0145">Chemotaxis</keyword>
<sequence>MTRSKRIKPVVDVAERREQEQARRLGAAQRELEQQRQQLDQLIQYRDEYARQFENAGNTGLSVARLQDYRVFLARLNQAIDQQRQRISQSEQACEQQRQHWLASRTRAQALDKVADRYREEENQAQERRDQTESDEFALQRHQRNKDRDRS</sequence>
<feature type="region of interest" description="Disordered" evidence="11">
    <location>
        <begin position="116"/>
        <end position="151"/>
    </location>
</feature>
<evidence type="ECO:0000256" key="6">
    <source>
        <dbReference type="ARBA" id="ARBA00022500"/>
    </source>
</evidence>
<evidence type="ECO:0000256" key="1">
    <source>
        <dbReference type="ARBA" id="ARBA00004413"/>
    </source>
</evidence>
<dbReference type="Gene3D" id="1.10.287.1700">
    <property type="match status" value="1"/>
</dbReference>
<keyword evidence="4" id="KW-0813">Transport</keyword>
<dbReference type="InterPro" id="IPR018006">
    <property type="entry name" value="Flag_FliJ_proteobac"/>
</dbReference>
<dbReference type="GO" id="GO:0009288">
    <property type="term" value="C:bacterial-type flagellum"/>
    <property type="evidence" value="ECO:0007669"/>
    <property type="project" value="InterPro"/>
</dbReference>
<evidence type="ECO:0000256" key="4">
    <source>
        <dbReference type="ARBA" id="ARBA00022448"/>
    </source>
</evidence>
<comment type="subcellular location">
    <subcellularLocation>
        <location evidence="1">Cell membrane</location>
        <topology evidence="1">Peripheral membrane protein</topology>
        <orientation evidence="1">Cytoplasmic side</orientation>
    </subcellularLocation>
</comment>
<name>A0A426QGR4_9GAMM</name>
<dbReference type="InterPro" id="IPR052570">
    <property type="entry name" value="FliJ"/>
</dbReference>
<dbReference type="GO" id="GO:0003774">
    <property type="term" value="F:cytoskeletal motor activity"/>
    <property type="evidence" value="ECO:0007669"/>
    <property type="project" value="InterPro"/>
</dbReference>
<accession>A0A426QGR4</accession>
<keyword evidence="12" id="KW-0966">Cell projection</keyword>
<keyword evidence="7" id="KW-1005">Bacterial flagellum biogenesis</keyword>
<keyword evidence="12" id="KW-0282">Flagellum</keyword>
<dbReference type="OrthoDB" id="7063681at2"/>
<protein>
    <recommendedName>
        <fullName evidence="3">Flagellar FliJ protein</fullName>
    </recommendedName>
</protein>
<dbReference type="EMBL" id="QZMU01000001">
    <property type="protein sequence ID" value="RRQ20920.1"/>
    <property type="molecule type" value="Genomic_DNA"/>
</dbReference>
<comment type="caution">
    <text evidence="12">The sequence shown here is derived from an EMBL/GenBank/DDBJ whole genome shotgun (WGS) entry which is preliminary data.</text>
</comment>
<dbReference type="PRINTS" id="PR01004">
    <property type="entry name" value="FLGFLIJ"/>
</dbReference>
<dbReference type="PIRSF" id="PIRSF019404">
    <property type="entry name" value="FliJ"/>
    <property type="match status" value="1"/>
</dbReference>
<evidence type="ECO:0000256" key="7">
    <source>
        <dbReference type="ARBA" id="ARBA00022795"/>
    </source>
</evidence>
<keyword evidence="10" id="KW-1006">Bacterial flagellum protein export</keyword>
<evidence type="ECO:0000256" key="2">
    <source>
        <dbReference type="ARBA" id="ARBA00010004"/>
    </source>
</evidence>
<keyword evidence="8" id="KW-0653">Protein transport</keyword>
<dbReference type="Pfam" id="PF02050">
    <property type="entry name" value="FliJ"/>
    <property type="match status" value="1"/>
</dbReference>
<keyword evidence="12" id="KW-0969">Cilium</keyword>
<dbReference type="GO" id="GO:0044781">
    <property type="term" value="P:bacterial-type flagellum organization"/>
    <property type="evidence" value="ECO:0007669"/>
    <property type="project" value="UniProtKB-KW"/>
</dbReference>
<feature type="compositionally biased region" description="Basic and acidic residues" evidence="11">
    <location>
        <begin position="116"/>
        <end position="132"/>
    </location>
</feature>
<dbReference type="InterPro" id="IPR053716">
    <property type="entry name" value="Flag_assembly_chemotaxis_eff"/>
</dbReference>
<evidence type="ECO:0000256" key="5">
    <source>
        <dbReference type="ARBA" id="ARBA00022475"/>
    </source>
</evidence>
<dbReference type="GO" id="GO:0005886">
    <property type="term" value="C:plasma membrane"/>
    <property type="evidence" value="ECO:0007669"/>
    <property type="project" value="UniProtKB-SubCell"/>
</dbReference>
<dbReference type="InterPro" id="IPR012823">
    <property type="entry name" value="Flagell_FliJ"/>
</dbReference>
<evidence type="ECO:0000256" key="11">
    <source>
        <dbReference type="SAM" id="MobiDB-lite"/>
    </source>
</evidence>
<evidence type="ECO:0000256" key="8">
    <source>
        <dbReference type="ARBA" id="ARBA00022927"/>
    </source>
</evidence>
<dbReference type="PANTHER" id="PTHR38786:SF1">
    <property type="entry name" value="FLAGELLAR FLIJ PROTEIN"/>
    <property type="match status" value="1"/>
</dbReference>
<keyword evidence="13" id="KW-1185">Reference proteome</keyword>
<evidence type="ECO:0000256" key="3">
    <source>
        <dbReference type="ARBA" id="ARBA00020392"/>
    </source>
</evidence>
<dbReference type="PANTHER" id="PTHR38786">
    <property type="entry name" value="FLAGELLAR FLIJ PROTEIN"/>
    <property type="match status" value="1"/>
</dbReference>
<dbReference type="AlphaFoldDB" id="A0A426QGR4"/>
<gene>
    <name evidence="12" type="primary">fliJ</name>
    <name evidence="12" type="ORF">D6C00_02340</name>
</gene>
<evidence type="ECO:0000313" key="13">
    <source>
        <dbReference type="Proteomes" id="UP000287798"/>
    </source>
</evidence>
<evidence type="ECO:0000313" key="12">
    <source>
        <dbReference type="EMBL" id="RRQ20920.1"/>
    </source>
</evidence>
<dbReference type="NCBIfam" id="TIGR02473">
    <property type="entry name" value="flagell_FliJ"/>
    <property type="match status" value="1"/>
</dbReference>
<dbReference type="GO" id="GO:0015031">
    <property type="term" value="P:protein transport"/>
    <property type="evidence" value="ECO:0007669"/>
    <property type="project" value="UniProtKB-KW"/>
</dbReference>
<dbReference type="Proteomes" id="UP000287798">
    <property type="component" value="Unassembled WGS sequence"/>
</dbReference>
<evidence type="ECO:0000256" key="9">
    <source>
        <dbReference type="ARBA" id="ARBA00023136"/>
    </source>
</evidence>
<dbReference type="RefSeq" id="WP_125180133.1">
    <property type="nucleotide sequence ID" value="NZ_QZMU01000001.1"/>
</dbReference>
<keyword evidence="9" id="KW-0472">Membrane</keyword>
<organism evidence="12 13">
    <name type="scientific">Thiohalobacter thiocyanaticus</name>
    <dbReference type="NCBI Taxonomy" id="585455"/>
    <lineage>
        <taxon>Bacteria</taxon>
        <taxon>Pseudomonadati</taxon>
        <taxon>Pseudomonadota</taxon>
        <taxon>Gammaproteobacteria</taxon>
        <taxon>Thiohalobacterales</taxon>
        <taxon>Thiohalobacteraceae</taxon>
        <taxon>Thiohalobacter</taxon>
    </lineage>
</organism>